<gene>
    <name evidence="6" type="ORF">I0K15_04175</name>
</gene>
<protein>
    <submittedName>
        <fullName evidence="6">Universal stress protein</fullName>
    </submittedName>
</protein>
<evidence type="ECO:0000256" key="3">
    <source>
        <dbReference type="ARBA" id="ARBA00022490"/>
    </source>
</evidence>
<evidence type="ECO:0000259" key="5">
    <source>
        <dbReference type="Pfam" id="PF00582"/>
    </source>
</evidence>
<dbReference type="KEGG" id="poz:I0K15_04175"/>
<evidence type="ECO:0000256" key="2">
    <source>
        <dbReference type="ARBA" id="ARBA00008791"/>
    </source>
</evidence>
<comment type="subcellular location">
    <subcellularLocation>
        <location evidence="1">Cytoplasm</location>
    </subcellularLocation>
</comment>
<evidence type="ECO:0000256" key="1">
    <source>
        <dbReference type="ARBA" id="ARBA00004496"/>
    </source>
</evidence>
<reference evidence="6 7" key="1">
    <citation type="submission" date="2020-11" db="EMBL/GenBank/DDBJ databases">
        <title>Description of Pontivivens ytuae sp. nov. isolated from deep sea sediment of Mariana Trench.</title>
        <authorList>
            <person name="Wang Z."/>
            <person name="Sun Q.-L."/>
            <person name="Xu X.-D."/>
            <person name="Tang Y.-Z."/>
            <person name="Zhang J."/>
        </authorList>
    </citation>
    <scope>NUCLEOTIDE SEQUENCE [LARGE SCALE GENOMIC DNA]</scope>
    <source>
        <strain evidence="6 7">MT2928</strain>
    </source>
</reference>
<feature type="domain" description="UspA" evidence="5">
    <location>
        <begin position="12"/>
        <end position="145"/>
    </location>
</feature>
<dbReference type="SUPFAM" id="SSF52402">
    <property type="entry name" value="Adenine nucleotide alpha hydrolases-like"/>
    <property type="match status" value="2"/>
</dbReference>
<dbReference type="Proteomes" id="UP000594800">
    <property type="component" value="Chromosome"/>
</dbReference>
<feature type="domain" description="UspA" evidence="5">
    <location>
        <begin position="179"/>
        <end position="318"/>
    </location>
</feature>
<dbReference type="CDD" id="cd00293">
    <property type="entry name" value="USP-like"/>
    <property type="match status" value="1"/>
</dbReference>
<dbReference type="EMBL" id="CP064942">
    <property type="protein sequence ID" value="QPH54966.1"/>
    <property type="molecule type" value="Genomic_DNA"/>
</dbReference>
<organism evidence="6 7">
    <name type="scientific">Pontivivens ytuae</name>
    <dbReference type="NCBI Taxonomy" id="2789856"/>
    <lineage>
        <taxon>Bacteria</taxon>
        <taxon>Pseudomonadati</taxon>
        <taxon>Pseudomonadota</taxon>
        <taxon>Alphaproteobacteria</taxon>
        <taxon>Rhodobacterales</taxon>
        <taxon>Paracoccaceae</taxon>
        <taxon>Pontivivens</taxon>
    </lineage>
</organism>
<dbReference type="Gene3D" id="3.40.50.12370">
    <property type="match status" value="1"/>
</dbReference>
<evidence type="ECO:0000256" key="4">
    <source>
        <dbReference type="ARBA" id="ARBA00037131"/>
    </source>
</evidence>
<dbReference type="InterPro" id="IPR006016">
    <property type="entry name" value="UspA"/>
</dbReference>
<dbReference type="RefSeq" id="WP_196104166.1">
    <property type="nucleotide sequence ID" value="NZ_CP064942.1"/>
</dbReference>
<evidence type="ECO:0000313" key="6">
    <source>
        <dbReference type="EMBL" id="QPH54966.1"/>
    </source>
</evidence>
<evidence type="ECO:0000313" key="7">
    <source>
        <dbReference type="Proteomes" id="UP000594800"/>
    </source>
</evidence>
<dbReference type="GO" id="GO:0005737">
    <property type="term" value="C:cytoplasm"/>
    <property type="evidence" value="ECO:0007669"/>
    <property type="project" value="UniProtKB-SubCell"/>
</dbReference>
<keyword evidence="3" id="KW-0963">Cytoplasm</keyword>
<dbReference type="PANTHER" id="PTHR47892">
    <property type="entry name" value="UNIVERSAL STRESS PROTEIN E"/>
    <property type="match status" value="1"/>
</dbReference>
<proteinExistence type="inferred from homology"/>
<dbReference type="PANTHER" id="PTHR47892:SF1">
    <property type="entry name" value="UNIVERSAL STRESS PROTEIN E"/>
    <property type="match status" value="1"/>
</dbReference>
<accession>A0A7S9QE97</accession>
<dbReference type="AlphaFoldDB" id="A0A7S9QE97"/>
<comment type="similarity">
    <text evidence="2">Belongs to the universal stress protein A family.</text>
</comment>
<comment type="function">
    <text evidence="4">Required for resistance to DNA-damaging agents.</text>
</comment>
<sequence length="338" mass="35657">MTDTGLRPLNHVVAICGGSEADRGLLAAAAGFAERNGARLTLLSVIEPPAEAKAAARAAGVSLDVALERLAEERRAHIRSFLPRDLDPRIEIRTGRRFVEVVQFAIAEQADFVLKTAEPLAGLQRFLFSSTDHHLLRKCPCPVWLLQPDASTTQRRIVAAVDVDTQGAEEPGTLSGLNRSVLDAALRIASGPDTTVDALHAWDAAGEDLIRRWSDDPHAQAAAQDYAATAQNRRAGALGDLVDEAAARAAASGLTAPRVLPRLERGGARRIIPEWLGKVEAETLVIGTVARTGVLGVIIGNTSEDILNSVACSVVAVKPPGFVSPIAPLPSSAGTPSR</sequence>
<keyword evidence="7" id="KW-1185">Reference proteome</keyword>
<dbReference type="Pfam" id="PF00582">
    <property type="entry name" value="Usp"/>
    <property type="match status" value="2"/>
</dbReference>
<name>A0A7S9QE97_9RHOB</name>